<dbReference type="PANTHER" id="PTHR35569">
    <property type="entry name" value="CYANAMIDE HYDRATASE DDI2-RELATED"/>
    <property type="match status" value="1"/>
</dbReference>
<evidence type="ECO:0000313" key="3">
    <source>
        <dbReference type="Proteomes" id="UP000053235"/>
    </source>
</evidence>
<sequence length="271" mass="29806">MTTICRTKHKAPIMGSLAWGERKGAFSEGRLTRAEKFTVIGNMVRMSLLQALDLASDRLGLMNAFGADLDGLLPMQTRLVSDSQALASEKLGTDVLEHSWRTYYWAMCLAGYKKLDVDREILFSAAMLHDLGLAKDRPVHPGACCFTVHGAKRSKDLLVSQGHDPAKARKIGEAIGLHLNGYVSRRLHGAEAHLLSRGAMCDVFGMGRARIAGSTRREVQNRHLKGDLMNGLEIWPGHHLQGTRGDFLIRVGGKHHTATIPKDKLLVAPRT</sequence>
<dbReference type="InterPro" id="IPR006674">
    <property type="entry name" value="HD_domain"/>
</dbReference>
<feature type="domain" description="HD" evidence="1">
    <location>
        <begin position="95"/>
        <end position="183"/>
    </location>
</feature>
<accession>A0A0M6ZP10</accession>
<keyword evidence="3" id="KW-1185">Reference proteome</keyword>
<dbReference type="Pfam" id="PF01966">
    <property type="entry name" value="HD"/>
    <property type="match status" value="1"/>
</dbReference>
<dbReference type="PANTHER" id="PTHR35569:SF1">
    <property type="entry name" value="CYANAMIDE HYDRATASE DDI2-RELATED"/>
    <property type="match status" value="1"/>
</dbReference>
<organism evidence="2 3">
    <name type="scientific">Roseibium alexandrii</name>
    <dbReference type="NCBI Taxonomy" id="388408"/>
    <lineage>
        <taxon>Bacteria</taxon>
        <taxon>Pseudomonadati</taxon>
        <taxon>Pseudomonadota</taxon>
        <taxon>Alphaproteobacteria</taxon>
        <taxon>Hyphomicrobiales</taxon>
        <taxon>Stappiaceae</taxon>
        <taxon>Roseibium</taxon>
    </lineage>
</organism>
<reference evidence="3" key="1">
    <citation type="submission" date="2015-07" db="EMBL/GenBank/DDBJ databases">
        <authorList>
            <person name="Rodrigo-Torres Lidia"/>
            <person name="Arahal R.David."/>
        </authorList>
    </citation>
    <scope>NUCLEOTIDE SEQUENCE [LARGE SCALE GENOMIC DNA]</scope>
    <source>
        <strain evidence="3">CECT 5112</strain>
    </source>
</reference>
<dbReference type="SUPFAM" id="SSF109604">
    <property type="entry name" value="HD-domain/PDEase-like"/>
    <property type="match status" value="1"/>
</dbReference>
<protein>
    <submittedName>
        <fullName evidence="2">HD domain protein, cyanamide hydratase family</fullName>
    </submittedName>
</protein>
<dbReference type="RefSeq" id="WP_208981078.1">
    <property type="nucleotide sequence ID" value="NZ_CXWD01000001.1"/>
</dbReference>
<dbReference type="EMBL" id="CXWD01000001">
    <property type="protein sequence ID" value="CTQ63906.1"/>
    <property type="molecule type" value="Genomic_DNA"/>
</dbReference>
<dbReference type="CDD" id="cd00077">
    <property type="entry name" value="HDc"/>
    <property type="match status" value="1"/>
</dbReference>
<dbReference type="STRING" id="388408.LAX5112_00110"/>
<gene>
    <name evidence="2" type="ORF">LAX5112_00110</name>
</gene>
<dbReference type="InterPro" id="IPR003607">
    <property type="entry name" value="HD/PDEase_dom"/>
</dbReference>
<dbReference type="AlphaFoldDB" id="A0A0M6ZP10"/>
<name>A0A0M6ZP10_9HYPH</name>
<evidence type="ECO:0000259" key="1">
    <source>
        <dbReference type="Pfam" id="PF01966"/>
    </source>
</evidence>
<evidence type="ECO:0000313" key="2">
    <source>
        <dbReference type="EMBL" id="CTQ63906.1"/>
    </source>
</evidence>
<dbReference type="Gene3D" id="1.10.3210.10">
    <property type="entry name" value="Hypothetical protein af1432"/>
    <property type="match status" value="1"/>
</dbReference>
<proteinExistence type="predicted"/>
<dbReference type="Proteomes" id="UP000053235">
    <property type="component" value="Unassembled WGS sequence"/>
</dbReference>